<keyword evidence="5" id="KW-1185">Reference proteome</keyword>
<dbReference type="FunFam" id="3.40.50.2000:FF:000138">
    <property type="entry name" value="Glycosyltransferase"/>
    <property type="match status" value="1"/>
</dbReference>
<dbReference type="Proteomes" id="UP000091857">
    <property type="component" value="Chromosome 2"/>
</dbReference>
<evidence type="ECO:0000256" key="1">
    <source>
        <dbReference type="ARBA" id="ARBA00009995"/>
    </source>
</evidence>
<dbReference type="PANTHER" id="PTHR11926:SF774">
    <property type="entry name" value="UDP-GLYCOSYLTRANSFERASE 85A1-RELATED"/>
    <property type="match status" value="1"/>
</dbReference>
<dbReference type="OMA" id="IIVPWCD"/>
<dbReference type="OrthoDB" id="5835829at2759"/>
<reference evidence="5" key="1">
    <citation type="journal article" date="2016" name="Nat. Biotechnol.">
        <title>Sequencing wild and cultivated cassava and related species reveals extensive interspecific hybridization and genetic diversity.</title>
        <authorList>
            <person name="Bredeson J.V."/>
            <person name="Lyons J.B."/>
            <person name="Prochnik S.E."/>
            <person name="Wu G.A."/>
            <person name="Ha C.M."/>
            <person name="Edsinger-Gonzales E."/>
            <person name="Grimwood J."/>
            <person name="Schmutz J."/>
            <person name="Rabbi I.Y."/>
            <person name="Egesi C."/>
            <person name="Nauluvula P."/>
            <person name="Lebot V."/>
            <person name="Ndunguru J."/>
            <person name="Mkamilo G."/>
            <person name="Bart R.S."/>
            <person name="Setter T.L."/>
            <person name="Gleadow R.M."/>
            <person name="Kulakow P."/>
            <person name="Ferguson M.E."/>
            <person name="Rounsley S."/>
            <person name="Rokhsar D.S."/>
        </authorList>
    </citation>
    <scope>NUCLEOTIDE SEQUENCE [LARGE SCALE GENOMIC DNA]</scope>
    <source>
        <strain evidence="5">cv. AM560-2</strain>
    </source>
</reference>
<dbReference type="PANTHER" id="PTHR11926">
    <property type="entry name" value="GLUCOSYL/GLUCURONOSYL TRANSFERASES"/>
    <property type="match status" value="1"/>
</dbReference>
<dbReference type="SUPFAM" id="SSF53756">
    <property type="entry name" value="UDP-Glycosyltransferase/glycogen phosphorylase"/>
    <property type="match status" value="1"/>
</dbReference>
<dbReference type="FunFam" id="3.40.50.2000:FF:000152">
    <property type="entry name" value="Glycosyltransferase"/>
    <property type="match status" value="1"/>
</dbReference>
<dbReference type="CDD" id="cd03784">
    <property type="entry name" value="GT1_Gtf-like"/>
    <property type="match status" value="1"/>
</dbReference>
<dbReference type="AlphaFoldDB" id="A0A2C9WHJ2"/>
<dbReference type="GO" id="GO:0035251">
    <property type="term" value="F:UDP-glucosyltransferase activity"/>
    <property type="evidence" value="ECO:0000318"/>
    <property type="project" value="GO_Central"/>
</dbReference>
<dbReference type="Gramene" id="Manes.02G216800.1.v8.1">
    <property type="protein sequence ID" value="Manes.02G216800.1.v8.1.CDS"/>
    <property type="gene ID" value="Manes.02G216800.v8.1"/>
</dbReference>
<dbReference type="Gene3D" id="3.40.50.2000">
    <property type="entry name" value="Glycogen Phosphorylase B"/>
    <property type="match status" value="2"/>
</dbReference>
<dbReference type="Pfam" id="PF00201">
    <property type="entry name" value="UDPGT"/>
    <property type="match status" value="1"/>
</dbReference>
<evidence type="ECO:0000256" key="3">
    <source>
        <dbReference type="ARBA" id="ARBA00022679"/>
    </source>
</evidence>
<evidence type="ECO:0008006" key="6">
    <source>
        <dbReference type="Google" id="ProtNLM"/>
    </source>
</evidence>
<accession>A0A2C9WHJ2</accession>
<keyword evidence="2" id="KW-0328">Glycosyltransferase</keyword>
<name>A0A2C9WHJ2_MANES</name>
<keyword evidence="3" id="KW-0808">Transferase</keyword>
<evidence type="ECO:0000313" key="5">
    <source>
        <dbReference type="Proteomes" id="UP000091857"/>
    </source>
</evidence>
<protein>
    <recommendedName>
        <fullName evidence="6">Glycosyltransferase</fullName>
    </recommendedName>
</protein>
<proteinExistence type="inferred from homology"/>
<dbReference type="InterPro" id="IPR002213">
    <property type="entry name" value="UDP_glucos_trans"/>
</dbReference>
<gene>
    <name evidence="4" type="ORF">MANES_02G216800v8</name>
</gene>
<evidence type="ECO:0000313" key="4">
    <source>
        <dbReference type="EMBL" id="OAY58922.1"/>
    </source>
</evidence>
<organism evidence="4 5">
    <name type="scientific">Manihot esculenta</name>
    <name type="common">Cassava</name>
    <name type="synonym">Jatropha manihot</name>
    <dbReference type="NCBI Taxonomy" id="3983"/>
    <lineage>
        <taxon>Eukaryota</taxon>
        <taxon>Viridiplantae</taxon>
        <taxon>Streptophyta</taxon>
        <taxon>Embryophyta</taxon>
        <taxon>Tracheophyta</taxon>
        <taxon>Spermatophyta</taxon>
        <taxon>Magnoliopsida</taxon>
        <taxon>eudicotyledons</taxon>
        <taxon>Gunneridae</taxon>
        <taxon>Pentapetalae</taxon>
        <taxon>rosids</taxon>
        <taxon>fabids</taxon>
        <taxon>Malpighiales</taxon>
        <taxon>Euphorbiaceae</taxon>
        <taxon>Crotonoideae</taxon>
        <taxon>Manihoteae</taxon>
        <taxon>Manihot</taxon>
    </lineage>
</organism>
<comment type="similarity">
    <text evidence="1">Belongs to the UDP-glycosyltransferase family.</text>
</comment>
<evidence type="ECO:0000256" key="2">
    <source>
        <dbReference type="ARBA" id="ARBA00022676"/>
    </source>
</evidence>
<comment type="caution">
    <text evidence="4">The sequence shown here is derived from an EMBL/GenBank/DDBJ whole genome shotgun (WGS) entry which is preliminary data.</text>
</comment>
<sequence>MEGIKGNQIITGGNRHVVAMPYPGRGHVNPMINLCKLLSFKDPNIVISFVVTEEWRSLLSSYFLPNNIRFETIPNVIPSEHGRAKDFPAFLEAVNTKMTAPFEQLLDRLELPVNAIVADTYLGWVLGVGNKRNIPVASLWTMSATVFSIFHHFDLLVQNGHFPIIFSERKEERVDYIPGVPPTRLLDFPTIFNGAAGQTFPLAQKSTSIVSKAQYLLFTSAYELEPLAINALKLTFPFPVYPLGPMVPYFELKHNSDLATTDQELPHYIEWLNSQPRNSVLYVSMGSFLSVSGTQLDEIVAGVRDSGVRFLWISRGDTSLFKDGCGDMGLVVPWCDQLRVLCHPSIGGFWSHCGWNSSLETAFAGVPVLASPIFWDQTSNSKKIVEDWKIGWRVKQGADGDSLVRREEIAKLVKRFMDGENSEAIEVRKQSKEIQEACLKAISQHGSSDTNLESFLKDISQ</sequence>
<dbReference type="EMBL" id="CM004388">
    <property type="protein sequence ID" value="OAY58922.1"/>
    <property type="molecule type" value="Genomic_DNA"/>
</dbReference>